<organism evidence="1 2">
    <name type="scientific">Drosophila ananassae</name>
    <name type="common">Fruit fly</name>
    <dbReference type="NCBI Taxonomy" id="7217"/>
    <lineage>
        <taxon>Eukaryota</taxon>
        <taxon>Metazoa</taxon>
        <taxon>Ecdysozoa</taxon>
        <taxon>Arthropoda</taxon>
        <taxon>Hexapoda</taxon>
        <taxon>Insecta</taxon>
        <taxon>Pterygota</taxon>
        <taxon>Neoptera</taxon>
        <taxon>Endopterygota</taxon>
        <taxon>Diptera</taxon>
        <taxon>Brachycera</taxon>
        <taxon>Muscomorpha</taxon>
        <taxon>Ephydroidea</taxon>
        <taxon>Drosophilidae</taxon>
        <taxon>Drosophila</taxon>
        <taxon>Sophophora</taxon>
    </lineage>
</organism>
<evidence type="ECO:0000313" key="2">
    <source>
        <dbReference type="Proteomes" id="UP000007801"/>
    </source>
</evidence>
<proteinExistence type="predicted"/>
<dbReference type="eggNOG" id="ENOG502T32U">
    <property type="taxonomic scope" value="Eukaryota"/>
</dbReference>
<dbReference type="STRING" id="7217.B3N0D9"/>
<dbReference type="HOGENOM" id="CLU_1399468_0_0_1"/>
<dbReference type="OrthoDB" id="7820650at2759"/>
<dbReference type="AlphaFoldDB" id="B3N0D9"/>
<sequence>MVNPNHKISPHLNGTPSNYIYLAANADYGRSLSKLCERSLLQKQRILLINSRQGSAELHNLEKYSTLQIVHMPDIESTPHGFLDFPDRDLDLVIFDLNSIVLNALHRPVMQQCSTDKLVRHIAKCSAAFANYREQLQARCKSVNTVLVMSQDSYPLTQAQFKLLCGLYFCGNECHTSLSKLAGRIFSSQ</sequence>
<accession>B3N0D9</accession>
<name>B3N0D9_DROAN</name>
<dbReference type="FunCoup" id="B3N0D9">
    <property type="interactions" value="20"/>
</dbReference>
<dbReference type="OMA" id="AFCNYLE"/>
<dbReference type="KEGG" id="dan:6504412"/>
<reference evidence="1 2" key="1">
    <citation type="journal article" date="2007" name="Nature">
        <title>Evolution of genes and genomes on the Drosophila phylogeny.</title>
        <authorList>
            <consortium name="Drosophila 12 Genomes Consortium"/>
            <person name="Clark A.G."/>
            <person name="Eisen M.B."/>
            <person name="Smith D.R."/>
            <person name="Bergman C.M."/>
            <person name="Oliver B."/>
            <person name="Markow T.A."/>
            <person name="Kaufman T.C."/>
            <person name="Kellis M."/>
            <person name="Gelbart W."/>
            <person name="Iyer V.N."/>
            <person name="Pollard D.A."/>
            <person name="Sackton T.B."/>
            <person name="Larracuente A.M."/>
            <person name="Singh N.D."/>
            <person name="Abad J.P."/>
            <person name="Abt D.N."/>
            <person name="Adryan B."/>
            <person name="Aguade M."/>
            <person name="Akashi H."/>
            <person name="Anderson W.W."/>
            <person name="Aquadro C.F."/>
            <person name="Ardell D.H."/>
            <person name="Arguello R."/>
            <person name="Artieri C.G."/>
            <person name="Barbash D.A."/>
            <person name="Barker D."/>
            <person name="Barsanti P."/>
            <person name="Batterham P."/>
            <person name="Batzoglou S."/>
            <person name="Begun D."/>
            <person name="Bhutkar A."/>
            <person name="Blanco E."/>
            <person name="Bosak S.A."/>
            <person name="Bradley R.K."/>
            <person name="Brand A.D."/>
            <person name="Brent M.R."/>
            <person name="Brooks A.N."/>
            <person name="Brown R.H."/>
            <person name="Butlin R.K."/>
            <person name="Caggese C."/>
            <person name="Calvi B.R."/>
            <person name="Bernardo de Carvalho A."/>
            <person name="Caspi A."/>
            <person name="Castrezana S."/>
            <person name="Celniker S.E."/>
            <person name="Chang J.L."/>
            <person name="Chapple C."/>
            <person name="Chatterji S."/>
            <person name="Chinwalla A."/>
            <person name="Civetta A."/>
            <person name="Clifton S.W."/>
            <person name="Comeron J.M."/>
            <person name="Costello J.C."/>
            <person name="Coyne J.A."/>
            <person name="Daub J."/>
            <person name="David R.G."/>
            <person name="Delcher A.L."/>
            <person name="Delehaunty K."/>
            <person name="Do C.B."/>
            <person name="Ebling H."/>
            <person name="Edwards K."/>
            <person name="Eickbush T."/>
            <person name="Evans J.D."/>
            <person name="Filipski A."/>
            <person name="Findeiss S."/>
            <person name="Freyhult E."/>
            <person name="Fulton L."/>
            <person name="Fulton R."/>
            <person name="Garcia A.C."/>
            <person name="Gardiner A."/>
            <person name="Garfield D.A."/>
            <person name="Garvin B.E."/>
            <person name="Gibson G."/>
            <person name="Gilbert D."/>
            <person name="Gnerre S."/>
            <person name="Godfrey J."/>
            <person name="Good R."/>
            <person name="Gotea V."/>
            <person name="Gravely B."/>
            <person name="Greenberg A.J."/>
            <person name="Griffiths-Jones S."/>
            <person name="Gross S."/>
            <person name="Guigo R."/>
            <person name="Gustafson E.A."/>
            <person name="Haerty W."/>
            <person name="Hahn M.W."/>
            <person name="Halligan D.L."/>
            <person name="Halpern A.L."/>
            <person name="Halter G.M."/>
            <person name="Han M.V."/>
            <person name="Heger A."/>
            <person name="Hillier L."/>
            <person name="Hinrichs A.S."/>
            <person name="Holmes I."/>
            <person name="Hoskins R.A."/>
            <person name="Hubisz M.J."/>
            <person name="Hultmark D."/>
            <person name="Huntley M.A."/>
            <person name="Jaffe D.B."/>
            <person name="Jagadeeshan S."/>
            <person name="Jeck W.R."/>
            <person name="Johnson J."/>
            <person name="Jones C.D."/>
            <person name="Jordan W.C."/>
            <person name="Karpen G.H."/>
            <person name="Kataoka E."/>
            <person name="Keightley P.D."/>
            <person name="Kheradpour P."/>
            <person name="Kirkness E.F."/>
            <person name="Koerich L.B."/>
            <person name="Kristiansen K."/>
            <person name="Kudrna D."/>
            <person name="Kulathinal R.J."/>
            <person name="Kumar S."/>
            <person name="Kwok R."/>
            <person name="Lander E."/>
            <person name="Langley C.H."/>
            <person name="Lapoint R."/>
            <person name="Lazzaro B.P."/>
            <person name="Lee S.J."/>
            <person name="Levesque L."/>
            <person name="Li R."/>
            <person name="Lin C.F."/>
            <person name="Lin M.F."/>
            <person name="Lindblad-Toh K."/>
            <person name="Llopart A."/>
            <person name="Long M."/>
            <person name="Low L."/>
            <person name="Lozovsky E."/>
            <person name="Lu J."/>
            <person name="Luo M."/>
            <person name="Machado C.A."/>
            <person name="Makalowski W."/>
            <person name="Marzo M."/>
            <person name="Matsuda M."/>
            <person name="Matzkin L."/>
            <person name="McAllister B."/>
            <person name="McBride C.S."/>
            <person name="McKernan B."/>
            <person name="McKernan K."/>
            <person name="Mendez-Lago M."/>
            <person name="Minx P."/>
            <person name="Mollenhauer M.U."/>
            <person name="Montooth K."/>
            <person name="Mount S.M."/>
            <person name="Mu X."/>
            <person name="Myers E."/>
            <person name="Negre B."/>
            <person name="Newfeld S."/>
            <person name="Nielsen R."/>
            <person name="Noor M.A."/>
            <person name="O'Grady P."/>
            <person name="Pachter L."/>
            <person name="Papaceit M."/>
            <person name="Parisi M.J."/>
            <person name="Parisi M."/>
            <person name="Parts L."/>
            <person name="Pedersen J.S."/>
            <person name="Pesole G."/>
            <person name="Phillippy A.M."/>
            <person name="Ponting C.P."/>
            <person name="Pop M."/>
            <person name="Porcelli D."/>
            <person name="Powell J.R."/>
            <person name="Prohaska S."/>
            <person name="Pruitt K."/>
            <person name="Puig M."/>
            <person name="Quesneville H."/>
            <person name="Ram K.R."/>
            <person name="Rand D."/>
            <person name="Rasmussen M.D."/>
            <person name="Reed L.K."/>
            <person name="Reenan R."/>
            <person name="Reily A."/>
            <person name="Remington K.A."/>
            <person name="Rieger T.T."/>
            <person name="Ritchie M.G."/>
            <person name="Robin C."/>
            <person name="Rogers Y.H."/>
            <person name="Rohde C."/>
            <person name="Rozas J."/>
            <person name="Rubenfield M.J."/>
            <person name="Ruiz A."/>
            <person name="Russo S."/>
            <person name="Salzberg S.L."/>
            <person name="Sanchez-Gracia A."/>
            <person name="Saranga D.J."/>
            <person name="Sato H."/>
            <person name="Schaeffer S.W."/>
            <person name="Schatz M.C."/>
            <person name="Schlenke T."/>
            <person name="Schwartz R."/>
            <person name="Segarra C."/>
            <person name="Singh R.S."/>
            <person name="Sirot L."/>
            <person name="Sirota M."/>
            <person name="Sisneros N.B."/>
            <person name="Smith C.D."/>
            <person name="Smith T.F."/>
            <person name="Spieth J."/>
            <person name="Stage D.E."/>
            <person name="Stark A."/>
            <person name="Stephan W."/>
            <person name="Strausberg R.L."/>
            <person name="Strempel S."/>
            <person name="Sturgill D."/>
            <person name="Sutton G."/>
            <person name="Sutton G.G."/>
            <person name="Tao W."/>
            <person name="Teichmann S."/>
            <person name="Tobari Y.N."/>
            <person name="Tomimura Y."/>
            <person name="Tsolas J.M."/>
            <person name="Valente V.L."/>
            <person name="Venter E."/>
            <person name="Venter J.C."/>
            <person name="Vicario S."/>
            <person name="Vieira F.G."/>
            <person name="Vilella A.J."/>
            <person name="Villasante A."/>
            <person name="Walenz B."/>
            <person name="Wang J."/>
            <person name="Wasserman M."/>
            <person name="Watts T."/>
            <person name="Wilson D."/>
            <person name="Wilson R.K."/>
            <person name="Wing R.A."/>
            <person name="Wolfner M.F."/>
            <person name="Wong A."/>
            <person name="Wong G.K."/>
            <person name="Wu C.I."/>
            <person name="Wu G."/>
            <person name="Yamamoto D."/>
            <person name="Yang H.P."/>
            <person name="Yang S.P."/>
            <person name="Yorke J.A."/>
            <person name="Yoshida K."/>
            <person name="Zdobnov E."/>
            <person name="Zhang P."/>
            <person name="Zhang Y."/>
            <person name="Zimin A.V."/>
            <person name="Baldwin J."/>
            <person name="Abdouelleil A."/>
            <person name="Abdulkadir J."/>
            <person name="Abebe A."/>
            <person name="Abera B."/>
            <person name="Abreu J."/>
            <person name="Acer S.C."/>
            <person name="Aftuck L."/>
            <person name="Alexander A."/>
            <person name="An P."/>
            <person name="Anderson E."/>
            <person name="Anderson S."/>
            <person name="Arachi H."/>
            <person name="Azer M."/>
            <person name="Bachantsang P."/>
            <person name="Barry A."/>
            <person name="Bayul T."/>
            <person name="Berlin A."/>
            <person name="Bessette D."/>
            <person name="Bloom T."/>
            <person name="Blye J."/>
            <person name="Boguslavskiy L."/>
            <person name="Bonnet C."/>
            <person name="Boukhgalter B."/>
            <person name="Bourzgui I."/>
            <person name="Brown A."/>
            <person name="Cahill P."/>
            <person name="Channer S."/>
            <person name="Cheshatsang Y."/>
            <person name="Chuda L."/>
            <person name="Citroen M."/>
            <person name="Collymore A."/>
            <person name="Cooke P."/>
            <person name="Costello M."/>
            <person name="D'Aco K."/>
            <person name="Daza R."/>
            <person name="De Haan G."/>
            <person name="DeGray S."/>
            <person name="DeMaso C."/>
            <person name="Dhargay N."/>
            <person name="Dooley K."/>
            <person name="Dooley E."/>
            <person name="Doricent M."/>
            <person name="Dorje P."/>
            <person name="Dorjee K."/>
            <person name="Dupes A."/>
            <person name="Elong R."/>
            <person name="Falk J."/>
            <person name="Farina A."/>
            <person name="Faro S."/>
            <person name="Ferguson D."/>
            <person name="Fisher S."/>
            <person name="Foley C.D."/>
            <person name="Franke A."/>
            <person name="Friedrich D."/>
            <person name="Gadbois L."/>
            <person name="Gearin G."/>
            <person name="Gearin C.R."/>
            <person name="Giannoukos G."/>
            <person name="Goode T."/>
            <person name="Graham J."/>
            <person name="Grandbois E."/>
            <person name="Grewal S."/>
            <person name="Gyaltsen K."/>
            <person name="Hafez N."/>
            <person name="Hagos B."/>
            <person name="Hall J."/>
            <person name="Henson C."/>
            <person name="Hollinger A."/>
            <person name="Honan T."/>
            <person name="Huard M.D."/>
            <person name="Hughes L."/>
            <person name="Hurhula B."/>
            <person name="Husby M.E."/>
            <person name="Kamat A."/>
            <person name="Kanga B."/>
            <person name="Kashin S."/>
            <person name="Khazanovich D."/>
            <person name="Kisner P."/>
            <person name="Lance K."/>
            <person name="Lara M."/>
            <person name="Lee W."/>
            <person name="Lennon N."/>
            <person name="Letendre F."/>
            <person name="LeVine R."/>
            <person name="Lipovsky A."/>
            <person name="Liu X."/>
            <person name="Liu J."/>
            <person name="Liu S."/>
            <person name="Lokyitsang T."/>
            <person name="Lokyitsang Y."/>
            <person name="Lubonja R."/>
            <person name="Lui A."/>
            <person name="MacDonald P."/>
            <person name="Magnisalis V."/>
            <person name="Maru K."/>
            <person name="Matthews C."/>
            <person name="McCusker W."/>
            <person name="McDonough S."/>
            <person name="Mehta T."/>
            <person name="Meldrim J."/>
            <person name="Meneus L."/>
            <person name="Mihai O."/>
            <person name="Mihalev A."/>
            <person name="Mihova T."/>
            <person name="Mittelman R."/>
            <person name="Mlenga V."/>
            <person name="Montmayeur A."/>
            <person name="Mulrain L."/>
            <person name="Navidi A."/>
            <person name="Naylor J."/>
            <person name="Negash T."/>
            <person name="Nguyen T."/>
            <person name="Nguyen N."/>
            <person name="Nicol R."/>
            <person name="Norbu C."/>
            <person name="Norbu N."/>
            <person name="Novod N."/>
            <person name="O'Neill B."/>
            <person name="Osman S."/>
            <person name="Markiewicz E."/>
            <person name="Oyono O.L."/>
            <person name="Patti C."/>
            <person name="Phunkhang P."/>
            <person name="Pierre F."/>
            <person name="Priest M."/>
            <person name="Raghuraman S."/>
            <person name="Rege F."/>
            <person name="Reyes R."/>
            <person name="Rise C."/>
            <person name="Rogov P."/>
            <person name="Ross K."/>
            <person name="Ryan E."/>
            <person name="Settipalli S."/>
            <person name="Shea T."/>
            <person name="Sherpa N."/>
            <person name="Shi L."/>
            <person name="Shih D."/>
            <person name="Sparrow T."/>
            <person name="Spaulding J."/>
            <person name="Stalker J."/>
            <person name="Stange-Thomann N."/>
            <person name="Stavropoulos S."/>
            <person name="Stone C."/>
            <person name="Strader C."/>
            <person name="Tesfaye S."/>
            <person name="Thomson T."/>
            <person name="Thoulutsang Y."/>
            <person name="Thoulutsang D."/>
            <person name="Topham K."/>
            <person name="Topping I."/>
            <person name="Tsamla T."/>
            <person name="Vassiliev H."/>
            <person name="Vo A."/>
            <person name="Wangchuk T."/>
            <person name="Wangdi T."/>
            <person name="Weiand M."/>
            <person name="Wilkinson J."/>
            <person name="Wilson A."/>
            <person name="Yadav S."/>
            <person name="Young G."/>
            <person name="Yu Q."/>
            <person name="Zembek L."/>
            <person name="Zhong D."/>
            <person name="Zimmer A."/>
            <person name="Zwirko Z."/>
            <person name="Jaffe D.B."/>
            <person name="Alvarez P."/>
            <person name="Brockman W."/>
            <person name="Butler J."/>
            <person name="Chin C."/>
            <person name="Gnerre S."/>
            <person name="Grabherr M."/>
            <person name="Kleber M."/>
            <person name="Mauceli E."/>
            <person name="MacCallum I."/>
        </authorList>
    </citation>
    <scope>NUCLEOTIDE SEQUENCE [LARGE SCALE GENOMIC DNA]</scope>
    <source>
        <strain evidence="2">Tucson 14024-0371.13</strain>
    </source>
</reference>
<keyword evidence="2" id="KW-1185">Reference proteome</keyword>
<dbReference type="EMBL" id="CH902640">
    <property type="protein sequence ID" value="EDV38343.1"/>
    <property type="molecule type" value="Genomic_DNA"/>
</dbReference>
<protein>
    <submittedName>
        <fullName evidence="1">Uncharacterized protein</fullName>
    </submittedName>
</protein>
<dbReference type="InParanoid" id="B3N0D9"/>
<dbReference type="GeneID" id="6504412"/>
<gene>
    <name evidence="1" type="primary">Dana\GF21740</name>
    <name evidence="1" type="synonym">dana_GLEANR_5647</name>
    <name evidence="1" type="ORF">GF21740</name>
</gene>
<evidence type="ECO:0000313" key="1">
    <source>
        <dbReference type="EMBL" id="EDV38343.1"/>
    </source>
</evidence>
<dbReference type="Proteomes" id="UP000007801">
    <property type="component" value="Unassembled WGS sequence"/>
</dbReference>
<dbReference type="PhylomeDB" id="B3N0D9"/>